<dbReference type="InterPro" id="IPR033121">
    <property type="entry name" value="PEPTIDASE_A1"/>
</dbReference>
<reference evidence="4" key="3">
    <citation type="submission" date="2020-10" db="EMBL/GenBank/DDBJ databases">
        <authorList>
            <person name="Sedaghatjoo S."/>
        </authorList>
    </citation>
    <scope>NUCLEOTIDE SEQUENCE</scope>
    <source>
        <strain evidence="4">AZH3</strain>
    </source>
</reference>
<organism evidence="5 6">
    <name type="scientific">Tilletia caries</name>
    <name type="common">wheat bunt fungus</name>
    <dbReference type="NCBI Taxonomy" id="13290"/>
    <lineage>
        <taxon>Eukaryota</taxon>
        <taxon>Fungi</taxon>
        <taxon>Dikarya</taxon>
        <taxon>Basidiomycota</taxon>
        <taxon>Ustilaginomycotina</taxon>
        <taxon>Exobasidiomycetes</taxon>
        <taxon>Tilletiales</taxon>
        <taxon>Tilletiaceae</taxon>
        <taxon>Tilletia</taxon>
    </lineage>
</organism>
<feature type="domain" description="Peptidase A1" evidence="3">
    <location>
        <begin position="117"/>
        <end position="405"/>
    </location>
</feature>
<evidence type="ECO:0000259" key="3">
    <source>
        <dbReference type="PROSITE" id="PS51767"/>
    </source>
</evidence>
<dbReference type="Proteomes" id="UP000077671">
    <property type="component" value="Unassembled WGS sequence"/>
</dbReference>
<dbReference type="GO" id="GO:0004190">
    <property type="term" value="F:aspartic-type endopeptidase activity"/>
    <property type="evidence" value="ECO:0007669"/>
    <property type="project" value="InterPro"/>
</dbReference>
<dbReference type="PROSITE" id="PS51767">
    <property type="entry name" value="PEPTIDASE_A1"/>
    <property type="match status" value="1"/>
</dbReference>
<gene>
    <name evidence="5" type="ORF">A4X03_0g1387</name>
    <name evidence="4" type="ORF">JKIAZH3_G3652</name>
</gene>
<evidence type="ECO:0000313" key="4">
    <source>
        <dbReference type="EMBL" id="CAD6937690.1"/>
    </source>
</evidence>
<dbReference type="PRINTS" id="PR00792">
    <property type="entry name" value="PEPSIN"/>
</dbReference>
<feature type="chain" id="PRO_5044550243" description="Peptidase A1 domain-containing protein" evidence="2">
    <location>
        <begin position="18"/>
        <end position="409"/>
    </location>
</feature>
<dbReference type="InterPro" id="IPR021109">
    <property type="entry name" value="Peptidase_aspartic_dom_sf"/>
</dbReference>
<reference evidence="5" key="2">
    <citation type="journal article" date="2019" name="IMA Fungus">
        <title>Genome sequencing and comparison of five Tilletia species to identify candidate genes for the detection of regulated species infecting wheat.</title>
        <authorList>
            <person name="Nguyen H.D.T."/>
            <person name="Sultana T."/>
            <person name="Kesanakurti P."/>
            <person name="Hambleton S."/>
        </authorList>
    </citation>
    <scope>NUCLEOTIDE SEQUENCE</scope>
    <source>
        <strain evidence="5">DAOMC 238032</strain>
    </source>
</reference>
<dbReference type="GO" id="GO:0006508">
    <property type="term" value="P:proteolysis"/>
    <property type="evidence" value="ECO:0007669"/>
    <property type="project" value="InterPro"/>
</dbReference>
<keyword evidence="7" id="KW-1185">Reference proteome</keyword>
<proteinExistence type="inferred from homology"/>
<protein>
    <recommendedName>
        <fullName evidence="3">Peptidase A1 domain-containing protein</fullName>
    </recommendedName>
</protein>
<comment type="similarity">
    <text evidence="1">Belongs to the peptidase A1 family.</text>
</comment>
<dbReference type="InterPro" id="IPR001461">
    <property type="entry name" value="Aspartic_peptidase_A1"/>
</dbReference>
<comment type="caution">
    <text evidence="5">The sequence shown here is derived from an EMBL/GenBank/DDBJ whole genome shotgun (WGS) entry which is preliminary data.</text>
</comment>
<dbReference type="Pfam" id="PF00026">
    <property type="entry name" value="Asp"/>
    <property type="match status" value="1"/>
</dbReference>
<name>A0A177V1D6_9BASI</name>
<evidence type="ECO:0000256" key="2">
    <source>
        <dbReference type="SAM" id="SignalP"/>
    </source>
</evidence>
<evidence type="ECO:0000313" key="6">
    <source>
        <dbReference type="Proteomes" id="UP000077671"/>
    </source>
</evidence>
<evidence type="ECO:0000256" key="1">
    <source>
        <dbReference type="ARBA" id="ARBA00007447"/>
    </source>
</evidence>
<dbReference type="PANTHER" id="PTHR47966:SF57">
    <property type="entry name" value="PEPTIDASE A1 DOMAIN-CONTAINING PROTEIN"/>
    <property type="match status" value="1"/>
</dbReference>
<dbReference type="PANTHER" id="PTHR47966">
    <property type="entry name" value="BETA-SITE APP-CLEAVING ENZYME, ISOFORM A-RELATED"/>
    <property type="match status" value="1"/>
</dbReference>
<dbReference type="EMBL" id="CAJHJG010004036">
    <property type="protein sequence ID" value="CAD6937690.1"/>
    <property type="molecule type" value="Genomic_DNA"/>
</dbReference>
<sequence length="409" mass="43512">MLLLALLVAWSVALTLGFPASGMVSSDQHAPTSPVSLPITKRVQHFHIANSTIVDFHKFSGHLAHLHTKYSRAFTNFRTNTGLAHPLQSRALTPLEKEQLVRATGSVSLTDFQDFIWVGTIAFGQPAQSMLVDFDTGSADTLVNPGAYRPEASSTSVRTSRRFSTAYGDGTSADGFVYRDTVQIGRLRAPSAAIGLADLQFLDPTREGGNQGISGMAFQNISAFNLPGFFDSLRSAGVLSNPIFTFRLAETGSSLTLGGYNRADISGSVTWLPVDPSNGFWVVPGQVNGFGPIASTIIDTGTTAIVAPVADALTLFRNLGMQVRRQSQQVYGAFQCSSPPAVTFTYGGKRVTLTGSSQTLGTDTDGSCISTIVGQDGVGAWVVGDAFLRNTISIFDKGRNRFGLATPAR</sequence>
<dbReference type="AlphaFoldDB" id="A0A177V1D6"/>
<accession>A0A177V1D6</accession>
<feature type="signal peptide" evidence="2">
    <location>
        <begin position="1"/>
        <end position="17"/>
    </location>
</feature>
<reference evidence="5" key="1">
    <citation type="submission" date="2016-04" db="EMBL/GenBank/DDBJ databases">
        <authorList>
            <person name="Nguyen H.D."/>
            <person name="Kesanakurti P."/>
            <person name="Cullis J."/>
            <person name="Levesque C.A."/>
            <person name="Hambleton S."/>
        </authorList>
    </citation>
    <scope>NUCLEOTIDE SEQUENCE</scope>
    <source>
        <strain evidence="5">DAOMC 238032</strain>
    </source>
</reference>
<evidence type="ECO:0000313" key="5">
    <source>
        <dbReference type="EMBL" id="KAE8263825.1"/>
    </source>
</evidence>
<dbReference type="InterPro" id="IPR034164">
    <property type="entry name" value="Pepsin-like_dom"/>
</dbReference>
<evidence type="ECO:0000313" key="7">
    <source>
        <dbReference type="Proteomes" id="UP000836402"/>
    </source>
</evidence>
<dbReference type="CDD" id="cd05471">
    <property type="entry name" value="pepsin_like"/>
    <property type="match status" value="1"/>
</dbReference>
<dbReference type="SUPFAM" id="SSF50630">
    <property type="entry name" value="Acid proteases"/>
    <property type="match status" value="1"/>
</dbReference>
<dbReference type="EMBL" id="LWDD02000111">
    <property type="protein sequence ID" value="KAE8263825.1"/>
    <property type="molecule type" value="Genomic_DNA"/>
</dbReference>
<keyword evidence="2" id="KW-0732">Signal</keyword>
<dbReference type="Proteomes" id="UP000836402">
    <property type="component" value="Unassembled WGS sequence"/>
</dbReference>
<dbReference type="Gene3D" id="2.40.70.10">
    <property type="entry name" value="Acid Proteases"/>
    <property type="match status" value="2"/>
</dbReference>